<dbReference type="STRING" id="400682.A0A1X7UBD6"/>
<name>A0A1X7UBD6_AMPQE</name>
<protein>
    <recommendedName>
        <fullName evidence="1">YqaJ viral recombinase domain-containing protein</fullName>
    </recommendedName>
</protein>
<dbReference type="InterPro" id="IPR011335">
    <property type="entry name" value="Restrct_endonuc-II-like"/>
</dbReference>
<dbReference type="EnsemblMetazoa" id="Aqu2.1.24771_001">
    <property type="protein sequence ID" value="Aqu2.1.24771_001"/>
    <property type="gene ID" value="Aqu2.1.24771"/>
</dbReference>
<feature type="domain" description="YqaJ viral recombinase" evidence="1">
    <location>
        <begin position="9"/>
        <end position="89"/>
    </location>
</feature>
<proteinExistence type="predicted"/>
<dbReference type="InParanoid" id="A0A1X7UBD6"/>
<reference evidence="2" key="1">
    <citation type="submission" date="2017-05" db="UniProtKB">
        <authorList>
            <consortium name="EnsemblMetazoa"/>
        </authorList>
    </citation>
    <scope>IDENTIFICATION</scope>
</reference>
<dbReference type="GO" id="GO:0006281">
    <property type="term" value="P:DNA repair"/>
    <property type="evidence" value="ECO:0007669"/>
    <property type="project" value="UniProtKB-ARBA"/>
</dbReference>
<dbReference type="Gene3D" id="3.90.320.10">
    <property type="match status" value="1"/>
</dbReference>
<evidence type="ECO:0000313" key="2">
    <source>
        <dbReference type="EnsemblMetazoa" id="Aqu2.1.24771_001"/>
    </source>
</evidence>
<dbReference type="CDD" id="cd22343">
    <property type="entry name" value="PDDEXK_lambda_exonuclease-like"/>
    <property type="match status" value="1"/>
</dbReference>
<dbReference type="InterPro" id="IPR011604">
    <property type="entry name" value="PDDEXK-like_dom_sf"/>
</dbReference>
<dbReference type="Pfam" id="PF09588">
    <property type="entry name" value="YqaJ"/>
    <property type="match status" value="1"/>
</dbReference>
<dbReference type="PANTHER" id="PTHR46609">
    <property type="entry name" value="EXONUCLEASE, PHAGE-TYPE/RECB, C-TERMINAL DOMAIN-CONTAINING PROTEIN"/>
    <property type="match status" value="1"/>
</dbReference>
<dbReference type="SUPFAM" id="SSF52980">
    <property type="entry name" value="Restriction endonuclease-like"/>
    <property type="match status" value="1"/>
</dbReference>
<evidence type="ECO:0000259" key="1">
    <source>
        <dbReference type="Pfam" id="PF09588"/>
    </source>
</evidence>
<sequence length="114" mass="12914">MLLEPLPTPIAWGCNYESVAIQKYLYHMNDKLKKNVTVRPSGFIVHPEKGWLGTSPDGIITDPTCEHSTGLLEIKCPYTKRYETPQAACSDSTIFCELINSDVVLKQNHAYYHQ</sequence>
<dbReference type="InterPro" id="IPR019080">
    <property type="entry name" value="YqaJ_viral_recombinase"/>
</dbReference>
<organism evidence="2">
    <name type="scientific">Amphimedon queenslandica</name>
    <name type="common">Sponge</name>
    <dbReference type="NCBI Taxonomy" id="400682"/>
    <lineage>
        <taxon>Eukaryota</taxon>
        <taxon>Metazoa</taxon>
        <taxon>Porifera</taxon>
        <taxon>Demospongiae</taxon>
        <taxon>Heteroscleromorpha</taxon>
        <taxon>Haplosclerida</taxon>
        <taxon>Niphatidae</taxon>
        <taxon>Amphimedon</taxon>
    </lineage>
</organism>
<dbReference type="PANTHER" id="PTHR46609:SF8">
    <property type="entry name" value="YQAJ VIRAL RECOMBINASE DOMAIN-CONTAINING PROTEIN"/>
    <property type="match status" value="1"/>
</dbReference>
<accession>A0A1X7UBD6</accession>
<dbReference type="InterPro" id="IPR051703">
    <property type="entry name" value="NF-kappa-B_Signaling_Reg"/>
</dbReference>
<dbReference type="AlphaFoldDB" id="A0A1X7UBD6"/>